<feature type="region of interest" description="Disordered" evidence="1">
    <location>
        <begin position="101"/>
        <end position="150"/>
    </location>
</feature>
<feature type="region of interest" description="Disordered" evidence="1">
    <location>
        <begin position="1"/>
        <end position="68"/>
    </location>
</feature>
<accession>A0A5J4V049</accession>
<feature type="compositionally biased region" description="Basic and acidic residues" evidence="1">
    <location>
        <begin position="104"/>
        <end position="116"/>
    </location>
</feature>
<evidence type="ECO:0000313" key="2">
    <source>
        <dbReference type="EMBL" id="KAA6376356.1"/>
    </source>
</evidence>
<feature type="region of interest" description="Disordered" evidence="1">
    <location>
        <begin position="452"/>
        <end position="542"/>
    </location>
</feature>
<feature type="compositionally biased region" description="Polar residues" evidence="1">
    <location>
        <begin position="473"/>
        <end position="482"/>
    </location>
</feature>
<feature type="region of interest" description="Disordered" evidence="1">
    <location>
        <begin position="213"/>
        <end position="251"/>
    </location>
</feature>
<organism evidence="2 3">
    <name type="scientific">Streblomastix strix</name>
    <dbReference type="NCBI Taxonomy" id="222440"/>
    <lineage>
        <taxon>Eukaryota</taxon>
        <taxon>Metamonada</taxon>
        <taxon>Preaxostyla</taxon>
        <taxon>Oxymonadida</taxon>
        <taxon>Streblomastigidae</taxon>
        <taxon>Streblomastix</taxon>
    </lineage>
</organism>
<reference evidence="2 3" key="1">
    <citation type="submission" date="2019-03" db="EMBL/GenBank/DDBJ databases">
        <title>Single cell metagenomics reveals metabolic interactions within the superorganism composed of flagellate Streblomastix strix and complex community of Bacteroidetes bacteria on its surface.</title>
        <authorList>
            <person name="Treitli S.C."/>
            <person name="Kolisko M."/>
            <person name="Husnik F."/>
            <person name="Keeling P."/>
            <person name="Hampl V."/>
        </authorList>
    </citation>
    <scope>NUCLEOTIDE SEQUENCE [LARGE SCALE GENOMIC DNA]</scope>
    <source>
        <strain evidence="2">ST1C</strain>
    </source>
</reference>
<feature type="compositionally biased region" description="Low complexity" evidence="1">
    <location>
        <begin position="119"/>
        <end position="131"/>
    </location>
</feature>
<evidence type="ECO:0000256" key="1">
    <source>
        <dbReference type="SAM" id="MobiDB-lite"/>
    </source>
</evidence>
<feature type="compositionally biased region" description="Acidic residues" evidence="1">
    <location>
        <begin position="650"/>
        <end position="664"/>
    </location>
</feature>
<proteinExistence type="predicted"/>
<feature type="compositionally biased region" description="Low complexity" evidence="1">
    <location>
        <begin position="483"/>
        <end position="494"/>
    </location>
</feature>
<dbReference type="Proteomes" id="UP000324800">
    <property type="component" value="Unassembled WGS sequence"/>
</dbReference>
<comment type="caution">
    <text evidence="2">The sequence shown here is derived from an EMBL/GenBank/DDBJ whole genome shotgun (WGS) entry which is preliminary data.</text>
</comment>
<name>A0A5J4V049_9EUKA</name>
<gene>
    <name evidence="2" type="ORF">EZS28_028118</name>
</gene>
<sequence length="993" mass="106201">MDESSLVEPAEAIQGVDVPAEDVRAIPAPSPQDFSGIISTHDLSDQKDIGDGSSSRNSGMQGVGNGAENQTVTSVAAFAGPTRQVDENSVVLVFTYSAPPPLDISKEEREDGDFSIRPDSQSNNQNNGSGNNDDKKTSGKGQRGAQSLGPGKVATLYKKVSPQTLVFFSMQTQSVTAVLPVTCETNKHVRLLLFPPKPKDECLSAEFGPFASSTSWWDGGENGKGGVKEGTEAQGPKGSGGGDDDDNSASKVSPMALASAQGPGAPAEGIKEKIDFTQRTMTTNSPTIFSYPHTATSFSSAAASTTNPVELTTDCSRPPSPPPSPQPPLCAYPPRCVEVDDFHAVAVYVRTIVVWPLMYGKPAEGIPPYQMTGHTKGKVNSLVLRTPYCATGCSFNGSMESLDEVFLWNLNTHLCVKKIIPQQTFASLIPPSLSGVLGLSFPPKLIPNNLLHSSRAPKIGGSSSQNKADDTGPITTTSQQPIVAQASSANQVQAEHSSSRNGTPQGAPTTLGSTAKATTPNPNTAVHSVGGGSSSQGGTRSLTSKQLNVIHTTFTKDSMRIAALATLSVPEFMAAARARAGGSGNGQMVFSASAIENAMHEAALQRLGGQGMRAANSPMKMVPLLNRLALSIGLITKGRRQKKAIKGSDGDEEEEDDDEEDEEDKGVCLQILVSYDDATVVMWDAIEETTTASEPYEITPQTNLSKTLQVASGIAQSTQRLPPIIELPPSISPATRIYFSPLSVCFGQYVPPGKIDMWKQISPDALRGTTDTIEFKEDGFFTIVLPPPEALISIKKSNSDIDISTLNIPTGLQRGIQGVKIEGQWKLFVPVEGWSSTAAIQNFAAFRTLKNLSSAHLQLSLVATVRTPLRPIREKRGVAATHNVVETADHGEGTEGTAKSVNPLNTETYFEDEDMREQVKELMLFTIIEGGLGYPWKMEGEVRVDKKLYEFQLAREAKKDPSIQHNYPSISSLDEFYLVKEFAGPIFPERAML</sequence>
<feature type="region of interest" description="Disordered" evidence="1">
    <location>
        <begin position="641"/>
        <end position="665"/>
    </location>
</feature>
<protein>
    <submittedName>
        <fullName evidence="2">Uncharacterized protein</fullName>
    </submittedName>
</protein>
<dbReference type="OrthoDB" id="10678942at2759"/>
<dbReference type="EMBL" id="SNRW01010581">
    <property type="protein sequence ID" value="KAA6376356.1"/>
    <property type="molecule type" value="Genomic_DNA"/>
</dbReference>
<feature type="compositionally biased region" description="Low complexity" evidence="1">
    <location>
        <begin position="514"/>
        <end position="525"/>
    </location>
</feature>
<dbReference type="AlphaFoldDB" id="A0A5J4V049"/>
<feature type="region of interest" description="Disordered" evidence="1">
    <location>
        <begin position="301"/>
        <end position="326"/>
    </location>
</feature>
<evidence type="ECO:0000313" key="3">
    <source>
        <dbReference type="Proteomes" id="UP000324800"/>
    </source>
</evidence>
<feature type="compositionally biased region" description="Polar residues" evidence="1">
    <location>
        <begin position="495"/>
        <end position="513"/>
    </location>
</feature>